<gene>
    <name evidence="1" type="ORF">WKI47_21280</name>
</gene>
<proteinExistence type="predicted"/>
<dbReference type="Proteomes" id="UP001380953">
    <property type="component" value="Unassembled WGS sequence"/>
</dbReference>
<keyword evidence="2" id="KW-1185">Reference proteome</keyword>
<protein>
    <submittedName>
        <fullName evidence="1">Uncharacterized protein</fullName>
    </submittedName>
</protein>
<dbReference type="EMBL" id="JBBKAR010000056">
    <property type="protein sequence ID" value="MEJ8306447.1"/>
    <property type="molecule type" value="Genomic_DNA"/>
</dbReference>
<reference evidence="1" key="1">
    <citation type="submission" date="2024-03" db="EMBL/GenBank/DDBJ databases">
        <title>Whole genome sequecning of epiphytes from Marcgravia umbellata leaves.</title>
        <authorList>
            <person name="Kumar G."/>
            <person name="Savka M.A."/>
        </authorList>
    </citation>
    <scope>NUCLEOTIDE SEQUENCE</scope>
    <source>
        <strain evidence="1">RIT_BL5</strain>
    </source>
</reference>
<accession>A0ACC6PHW0</accession>
<organism evidence="1 2">
    <name type="scientific">Saccharibacillus sacchari</name>
    <dbReference type="NCBI Taxonomy" id="456493"/>
    <lineage>
        <taxon>Bacteria</taxon>
        <taxon>Bacillati</taxon>
        <taxon>Bacillota</taxon>
        <taxon>Bacilli</taxon>
        <taxon>Bacillales</taxon>
        <taxon>Paenibacillaceae</taxon>
        <taxon>Saccharibacillus</taxon>
    </lineage>
</organism>
<comment type="caution">
    <text evidence="1">The sequence shown here is derived from an EMBL/GenBank/DDBJ whole genome shotgun (WGS) entry which is preliminary data.</text>
</comment>
<sequence>MRKTTVYSAAPLLLLLILMLWIPSTALAEEEKVSHETAQKAVEADLAGMNSEHEFYAQWQGAKVEYERELYDLEDAVIGYYFLLKLDTETVGYYVTSARTDLPPILEYGIESEFVETKNNERIYYFGGSGSIAGRDSAEVIAAIGDRVESRNEAIATEEKGDFSNSRSAQAQATAASEQQGLDEVVASLELDADPNATSHWEELLNPPQGITIAALPETYKLNVPFIYQRMAGITGPGSACGPTTLAMILEYLGDQGLDVEDARYYNNSIVNLVNGNRNIMSTGVFGTTSGNMVFGLNNTLRPGWTITSINADSSGAIEKYKSRIVSGRPPALMWDKLVLFPWTDAQLKWHWQAGSAYTYSGSSFMFGVKDPDRDATTRYYNWNSNQSGFLFISYAK</sequence>
<evidence type="ECO:0000313" key="1">
    <source>
        <dbReference type="EMBL" id="MEJ8306447.1"/>
    </source>
</evidence>
<name>A0ACC6PHW0_9BACL</name>
<evidence type="ECO:0000313" key="2">
    <source>
        <dbReference type="Proteomes" id="UP001380953"/>
    </source>
</evidence>